<reference evidence="2 3" key="1">
    <citation type="submission" date="2016-03" db="EMBL/GenBank/DDBJ databases">
        <authorList>
            <person name="Ploux O."/>
        </authorList>
    </citation>
    <scope>NUCLEOTIDE SEQUENCE [LARGE SCALE GENOMIC DNA]</scope>
    <source>
        <strain evidence="2 3">URUG2</strain>
    </source>
</reference>
<organism evidence="2 3">
    <name type="scientific">Ramularia collo-cygni</name>
    <dbReference type="NCBI Taxonomy" id="112498"/>
    <lineage>
        <taxon>Eukaryota</taxon>
        <taxon>Fungi</taxon>
        <taxon>Dikarya</taxon>
        <taxon>Ascomycota</taxon>
        <taxon>Pezizomycotina</taxon>
        <taxon>Dothideomycetes</taxon>
        <taxon>Dothideomycetidae</taxon>
        <taxon>Mycosphaerellales</taxon>
        <taxon>Mycosphaerellaceae</taxon>
        <taxon>Ramularia</taxon>
    </lineage>
</organism>
<feature type="compositionally biased region" description="Basic and acidic residues" evidence="1">
    <location>
        <begin position="300"/>
        <end position="317"/>
    </location>
</feature>
<feature type="region of interest" description="Disordered" evidence="1">
    <location>
        <begin position="100"/>
        <end position="120"/>
    </location>
</feature>
<feature type="compositionally biased region" description="Polar residues" evidence="1">
    <location>
        <begin position="100"/>
        <end position="113"/>
    </location>
</feature>
<feature type="compositionally biased region" description="Basic residues" evidence="1">
    <location>
        <begin position="57"/>
        <end position="69"/>
    </location>
</feature>
<evidence type="ECO:0000256" key="1">
    <source>
        <dbReference type="SAM" id="MobiDB-lite"/>
    </source>
</evidence>
<sequence length="335" mass="36375">MSMPPPPVPGSSKQTSRSGSMSMPPPPVPDASKSSKNEISEGTSSSMSTPAVPGSSKTKKKKNKSKKKAPNPQPAAEDTVEHEFYASPIQELGFDTTQMSSTQFRNTARQTKPASPPTSLPMVHYATLFDSKRLDGHTVRSAHSSERFIGGSPTNAAAYEAGGYTLRLYFPATETSPAHFADCMVCDPDFCRDERCRAGMPARVRPSIGVVQKTPSVLPFVHWGDCSENEKGEIGFYPGVVSDYSKGLIVPGETREMEMEFHNGFEKMMLMTRVCMEDCFICEFWGEKAKKAVAMLDAKDKKKAEKAQRKTSVEKAMGEMSMAGSGGKVADKGQG</sequence>
<proteinExistence type="predicted"/>
<dbReference type="AlphaFoldDB" id="A0A2D3V880"/>
<name>A0A2D3V880_9PEZI</name>
<feature type="region of interest" description="Disordered" evidence="1">
    <location>
        <begin position="1"/>
        <end position="81"/>
    </location>
</feature>
<protein>
    <submittedName>
        <fullName evidence="2">Uncharacterized protein</fullName>
    </submittedName>
</protein>
<gene>
    <name evidence="2" type="ORF">RCC_08830</name>
</gene>
<evidence type="ECO:0000313" key="3">
    <source>
        <dbReference type="Proteomes" id="UP000225277"/>
    </source>
</evidence>
<feature type="region of interest" description="Disordered" evidence="1">
    <location>
        <begin position="300"/>
        <end position="335"/>
    </location>
</feature>
<feature type="compositionally biased region" description="Polar residues" evidence="1">
    <location>
        <begin position="40"/>
        <end position="49"/>
    </location>
</feature>
<keyword evidence="3" id="KW-1185">Reference proteome</keyword>
<dbReference type="Proteomes" id="UP000225277">
    <property type="component" value="Unassembled WGS sequence"/>
</dbReference>
<accession>A0A2D3V880</accession>
<dbReference type="RefSeq" id="XP_023629844.1">
    <property type="nucleotide sequence ID" value="XM_023774076.1"/>
</dbReference>
<evidence type="ECO:0000313" key="2">
    <source>
        <dbReference type="EMBL" id="CZT23120.1"/>
    </source>
</evidence>
<dbReference type="EMBL" id="FJUY01000015">
    <property type="protein sequence ID" value="CZT23120.1"/>
    <property type="molecule type" value="Genomic_DNA"/>
</dbReference>
<dbReference type="GeneID" id="35603910"/>